<evidence type="ECO:0000313" key="2">
    <source>
        <dbReference type="Proteomes" id="UP000789342"/>
    </source>
</evidence>
<organism evidence="1 2">
    <name type="scientific">Acaulospora morrowiae</name>
    <dbReference type="NCBI Taxonomy" id="94023"/>
    <lineage>
        <taxon>Eukaryota</taxon>
        <taxon>Fungi</taxon>
        <taxon>Fungi incertae sedis</taxon>
        <taxon>Mucoromycota</taxon>
        <taxon>Glomeromycotina</taxon>
        <taxon>Glomeromycetes</taxon>
        <taxon>Diversisporales</taxon>
        <taxon>Acaulosporaceae</taxon>
        <taxon>Acaulospora</taxon>
    </lineage>
</organism>
<dbReference type="InterPro" id="IPR037069">
    <property type="entry name" value="AcylCoA_DH/ox_N_sf"/>
</dbReference>
<reference evidence="1" key="1">
    <citation type="submission" date="2021-06" db="EMBL/GenBank/DDBJ databases">
        <authorList>
            <person name="Kallberg Y."/>
            <person name="Tangrot J."/>
            <person name="Rosling A."/>
        </authorList>
    </citation>
    <scope>NUCLEOTIDE SEQUENCE</scope>
    <source>
        <strain evidence="1">CL551</strain>
    </source>
</reference>
<dbReference type="OrthoDB" id="434771at2759"/>
<dbReference type="Gene3D" id="1.10.540.10">
    <property type="entry name" value="Acyl-CoA dehydrogenase/oxidase, N-terminal domain"/>
    <property type="match status" value="1"/>
</dbReference>
<dbReference type="GO" id="GO:0016627">
    <property type="term" value="F:oxidoreductase activity, acting on the CH-CH group of donors"/>
    <property type="evidence" value="ECO:0007669"/>
    <property type="project" value="InterPro"/>
</dbReference>
<comment type="caution">
    <text evidence="1">The sequence shown here is derived from an EMBL/GenBank/DDBJ whole genome shotgun (WGS) entry which is preliminary data.</text>
</comment>
<feature type="non-terminal residue" evidence="1">
    <location>
        <position position="1"/>
    </location>
</feature>
<accession>A0A9N9JA24</accession>
<dbReference type="GO" id="GO:0050660">
    <property type="term" value="F:flavin adenine dinucleotide binding"/>
    <property type="evidence" value="ECO:0007669"/>
    <property type="project" value="InterPro"/>
</dbReference>
<protein>
    <submittedName>
        <fullName evidence="1">10607_t:CDS:1</fullName>
    </submittedName>
</protein>
<dbReference type="Proteomes" id="UP000789342">
    <property type="component" value="Unassembled WGS sequence"/>
</dbReference>
<sequence>MVYKIPSLVEDRISPRAKKLIALLDDFVENECIPAEEIFLSQLGQGENRWK</sequence>
<evidence type="ECO:0000313" key="1">
    <source>
        <dbReference type="EMBL" id="CAG8772351.1"/>
    </source>
</evidence>
<gene>
    <name evidence="1" type="ORF">AMORRO_LOCUS16673</name>
</gene>
<name>A0A9N9JA24_9GLOM</name>
<keyword evidence="2" id="KW-1185">Reference proteome</keyword>
<proteinExistence type="predicted"/>
<dbReference type="EMBL" id="CAJVPV010047300">
    <property type="protein sequence ID" value="CAG8772351.1"/>
    <property type="molecule type" value="Genomic_DNA"/>
</dbReference>
<dbReference type="AlphaFoldDB" id="A0A9N9JA24"/>